<evidence type="ECO:0000256" key="3">
    <source>
        <dbReference type="ARBA" id="ARBA00022679"/>
    </source>
</evidence>
<dbReference type="FunFam" id="2.80.10.50:FF:000047">
    <property type="entry name" value="Polypeptide N-acetylgalactosaminyltransferase"/>
    <property type="match status" value="1"/>
</dbReference>
<keyword evidence="13" id="KW-0464">Manganese</keyword>
<evidence type="ECO:0000256" key="12">
    <source>
        <dbReference type="ARBA" id="ARBA00023180"/>
    </source>
</evidence>
<dbReference type="Proteomes" id="UP000009022">
    <property type="component" value="Unassembled WGS sequence"/>
</dbReference>
<dbReference type="PhylomeDB" id="B3RR06"/>
<dbReference type="Pfam" id="PF00535">
    <property type="entry name" value="Glycos_transf_2"/>
    <property type="match status" value="1"/>
</dbReference>
<gene>
    <name evidence="15" type="ORF">TRIADDRAFT_23005</name>
</gene>
<dbReference type="FunFam" id="3.90.550.10:FF:000297">
    <property type="entry name" value="Predicted protein"/>
    <property type="match status" value="1"/>
</dbReference>
<keyword evidence="16" id="KW-1185">Reference proteome</keyword>
<keyword evidence="3 13" id="KW-0808">Transferase</keyword>
<evidence type="ECO:0000256" key="2">
    <source>
        <dbReference type="ARBA" id="ARBA00005680"/>
    </source>
</evidence>
<dbReference type="PANTHER" id="PTHR11675:SF101">
    <property type="entry name" value="POLYPEPTIDE N-ACETYLGALACTOSAMINYLTRANSFERASE 5"/>
    <property type="match status" value="1"/>
</dbReference>
<comment type="similarity">
    <text evidence="2 13">Belongs to the glycosyltransferase 2 family. GalNAc-T subfamily.</text>
</comment>
<dbReference type="UniPathway" id="UPA00378"/>
<dbReference type="EC" id="2.4.1.-" evidence="13"/>
<evidence type="ECO:0000259" key="14">
    <source>
        <dbReference type="SMART" id="SM00458"/>
    </source>
</evidence>
<dbReference type="FunCoup" id="B3RR06">
    <property type="interactions" value="1409"/>
</dbReference>
<dbReference type="Gene3D" id="3.90.550.10">
    <property type="entry name" value="Spore Coat Polysaccharide Biosynthesis Protein SpsA, Chain A"/>
    <property type="match status" value="1"/>
</dbReference>
<dbReference type="PROSITE" id="PS50231">
    <property type="entry name" value="RICIN_B_LECTIN"/>
    <property type="match status" value="1"/>
</dbReference>
<keyword evidence="12" id="KW-0325">Glycoprotein</keyword>
<keyword evidence="9 13" id="KW-0333">Golgi apparatus</keyword>
<dbReference type="GO" id="GO:0046872">
    <property type="term" value="F:metal ion binding"/>
    <property type="evidence" value="ECO:0007669"/>
    <property type="project" value="UniProtKB-KW"/>
</dbReference>
<evidence type="ECO:0000313" key="15">
    <source>
        <dbReference type="EMBL" id="EDV26794.1"/>
    </source>
</evidence>
<proteinExistence type="inferred from homology"/>
<keyword evidence="11 13" id="KW-1015">Disulfide bond</keyword>
<dbReference type="RefSeq" id="XP_002110790.1">
    <property type="nucleotide sequence ID" value="XM_002110754.1"/>
</dbReference>
<evidence type="ECO:0000256" key="8">
    <source>
        <dbReference type="ARBA" id="ARBA00022989"/>
    </source>
</evidence>
<comment type="cofactor">
    <cofactor evidence="13">
        <name>Mn(2+)</name>
        <dbReference type="ChEBI" id="CHEBI:29035"/>
    </cofactor>
</comment>
<dbReference type="Pfam" id="PF00652">
    <property type="entry name" value="Ricin_B_lectin"/>
    <property type="match status" value="1"/>
</dbReference>
<evidence type="ECO:0000313" key="16">
    <source>
        <dbReference type="Proteomes" id="UP000009022"/>
    </source>
</evidence>
<dbReference type="EMBL" id="DS985243">
    <property type="protein sequence ID" value="EDV26794.1"/>
    <property type="molecule type" value="Genomic_DNA"/>
</dbReference>
<keyword evidence="8" id="KW-1133">Transmembrane helix</keyword>
<dbReference type="SUPFAM" id="SSF50370">
    <property type="entry name" value="Ricin B-like lectins"/>
    <property type="match status" value="1"/>
</dbReference>
<evidence type="ECO:0000256" key="13">
    <source>
        <dbReference type="RuleBase" id="RU361242"/>
    </source>
</evidence>
<name>B3RR06_TRIAD</name>
<dbReference type="SUPFAM" id="SSF53448">
    <property type="entry name" value="Nucleotide-diphospho-sugar transferases"/>
    <property type="match status" value="1"/>
</dbReference>
<comment type="pathway">
    <text evidence="13">Protein modification; protein glycosylation.</text>
</comment>
<dbReference type="GO" id="GO:0005794">
    <property type="term" value="C:Golgi apparatus"/>
    <property type="evidence" value="ECO:0000318"/>
    <property type="project" value="GO_Central"/>
</dbReference>
<keyword evidence="7" id="KW-0735">Signal-anchor</keyword>
<dbReference type="SMART" id="SM00458">
    <property type="entry name" value="RICIN"/>
    <property type="match status" value="1"/>
</dbReference>
<dbReference type="eggNOG" id="KOG3736">
    <property type="taxonomic scope" value="Eukaryota"/>
</dbReference>
<dbReference type="InterPro" id="IPR029044">
    <property type="entry name" value="Nucleotide-diphossugar_trans"/>
</dbReference>
<evidence type="ECO:0000256" key="1">
    <source>
        <dbReference type="ARBA" id="ARBA00004323"/>
    </source>
</evidence>
<dbReference type="GO" id="GO:0006493">
    <property type="term" value="P:protein O-linked glycosylation"/>
    <property type="evidence" value="ECO:0000318"/>
    <property type="project" value="GO_Central"/>
</dbReference>
<dbReference type="KEGG" id="tad:TRIADDRAFT_23005"/>
<evidence type="ECO:0000256" key="10">
    <source>
        <dbReference type="ARBA" id="ARBA00023136"/>
    </source>
</evidence>
<dbReference type="InterPro" id="IPR001173">
    <property type="entry name" value="Glyco_trans_2-like"/>
</dbReference>
<protein>
    <recommendedName>
        <fullName evidence="13">Polypeptide N-acetylgalactosaminyltransferase</fullName>
        <ecNumber evidence="13">2.4.1.-</ecNumber>
    </recommendedName>
    <alternativeName>
        <fullName evidence="13">Protein-UDP acetylgalactosaminyltransferase</fullName>
    </alternativeName>
</protein>
<dbReference type="CDD" id="cd02510">
    <property type="entry name" value="pp-GalNAc-T"/>
    <property type="match status" value="1"/>
</dbReference>
<dbReference type="PANTHER" id="PTHR11675">
    <property type="entry name" value="N-ACETYLGALACTOSAMINYLTRANSFERASE"/>
    <property type="match status" value="1"/>
</dbReference>
<dbReference type="Gene3D" id="2.80.10.50">
    <property type="match status" value="1"/>
</dbReference>
<dbReference type="OrthoDB" id="416652at2759"/>
<keyword evidence="6 13" id="KW-0430">Lectin</keyword>
<dbReference type="InterPro" id="IPR045885">
    <property type="entry name" value="GalNAc-T"/>
</dbReference>
<evidence type="ECO:0000256" key="9">
    <source>
        <dbReference type="ARBA" id="ARBA00023034"/>
    </source>
</evidence>
<keyword evidence="10" id="KW-0472">Membrane</keyword>
<dbReference type="InParanoid" id="B3RR06"/>
<dbReference type="GeneID" id="6751471"/>
<dbReference type="InterPro" id="IPR000772">
    <property type="entry name" value="Ricin_B_lectin"/>
</dbReference>
<comment type="subcellular location">
    <subcellularLocation>
        <location evidence="1 13">Golgi apparatus membrane</location>
        <topology evidence="1 13">Single-pass type II membrane protein</topology>
    </subcellularLocation>
</comment>
<keyword evidence="13" id="KW-0328">Glycosyltransferase</keyword>
<reference evidence="15 16" key="1">
    <citation type="journal article" date="2008" name="Nature">
        <title>The Trichoplax genome and the nature of placozoans.</title>
        <authorList>
            <person name="Srivastava M."/>
            <person name="Begovic E."/>
            <person name="Chapman J."/>
            <person name="Putnam N.H."/>
            <person name="Hellsten U."/>
            <person name="Kawashima T."/>
            <person name="Kuo A."/>
            <person name="Mitros T."/>
            <person name="Salamov A."/>
            <person name="Carpenter M.L."/>
            <person name="Signorovitch A.Y."/>
            <person name="Moreno M.A."/>
            <person name="Kamm K."/>
            <person name="Grimwood J."/>
            <person name="Schmutz J."/>
            <person name="Shapiro H."/>
            <person name="Grigoriev I.V."/>
            <person name="Buss L.W."/>
            <person name="Schierwater B."/>
            <person name="Dellaporta S.L."/>
            <person name="Rokhsar D.S."/>
        </authorList>
    </citation>
    <scope>NUCLEOTIDE SEQUENCE [LARGE SCALE GENOMIC DNA]</scope>
    <source>
        <strain evidence="15 16">Grell-BS-1999</strain>
    </source>
</reference>
<sequence>MKQLPYRPVLPKIFNPHAPGQNGTGIAVIPHSHQKAHNDLLRNYGFNAWASRQIPVNRLIPDSRPKSCRDEKYLVNLPPTSVIIVYYDEDLTTLLRTLHSVIDRTSPSLLREVILIDDHNGSRLHLEHYLSWFHKVRFYRNKQRLGLIRSRLLGFSYTKAPVVTFLDSHCEVNVGWLEPLLRRVNEDPTVVVTPEIDLIDASSFRYLYGPSGLIRGVFDWNLKFKWKVIPREERLARKSPIESVRSPTMGGDIFAIDRKFFQSIGKYDSQVETWEVEHLEISFRIWLCGGKIEIIPCSHVGQVLRSFQPYQPPQSFDDYLGKNSQRIAEIWLDDYKEFYYQRYPHLRQNFLGDITAELRQRQKLGCKNFRWYLNNVFTDAVFPNESVMAEGKIRNPASANCLMVAGKTNSYVRLITCVHDTSSMIFRFTIRREIEINGKCLDANRSKRGSKIQLVDCHRMRDSQEWKHKVSDINILHVKSGMCLDRGLSLTPVLMPCDHKRKQIWVFDKYYPNVKSKFQ</sequence>
<evidence type="ECO:0000256" key="7">
    <source>
        <dbReference type="ARBA" id="ARBA00022968"/>
    </source>
</evidence>
<evidence type="ECO:0000256" key="5">
    <source>
        <dbReference type="ARBA" id="ARBA00022723"/>
    </source>
</evidence>
<dbReference type="CTD" id="6751471"/>
<dbReference type="GO" id="GO:0000139">
    <property type="term" value="C:Golgi membrane"/>
    <property type="evidence" value="ECO:0007669"/>
    <property type="project" value="UniProtKB-SubCell"/>
</dbReference>
<accession>B3RR06</accession>
<evidence type="ECO:0000256" key="11">
    <source>
        <dbReference type="ARBA" id="ARBA00023157"/>
    </source>
</evidence>
<dbReference type="GO" id="GO:0030246">
    <property type="term" value="F:carbohydrate binding"/>
    <property type="evidence" value="ECO:0007669"/>
    <property type="project" value="UniProtKB-KW"/>
</dbReference>
<keyword evidence="4" id="KW-0812">Transmembrane</keyword>
<evidence type="ECO:0000256" key="4">
    <source>
        <dbReference type="ARBA" id="ARBA00022692"/>
    </source>
</evidence>
<keyword evidence="5" id="KW-0479">Metal-binding</keyword>
<dbReference type="InterPro" id="IPR035992">
    <property type="entry name" value="Ricin_B-like_lectins"/>
</dbReference>
<organism evidence="15 16">
    <name type="scientific">Trichoplax adhaerens</name>
    <name type="common">Trichoplax reptans</name>
    <dbReference type="NCBI Taxonomy" id="10228"/>
    <lineage>
        <taxon>Eukaryota</taxon>
        <taxon>Metazoa</taxon>
        <taxon>Placozoa</taxon>
        <taxon>Uniplacotomia</taxon>
        <taxon>Trichoplacea</taxon>
        <taxon>Trichoplacidae</taxon>
        <taxon>Trichoplax</taxon>
    </lineage>
</organism>
<dbReference type="AlphaFoldDB" id="B3RR06"/>
<evidence type="ECO:0000256" key="6">
    <source>
        <dbReference type="ARBA" id="ARBA00022734"/>
    </source>
</evidence>
<feature type="domain" description="Ricin B lectin" evidence="14">
    <location>
        <begin position="385"/>
        <end position="508"/>
    </location>
</feature>
<dbReference type="HOGENOM" id="CLU_013477_0_1_1"/>
<dbReference type="GO" id="GO:0004653">
    <property type="term" value="F:polypeptide N-acetylgalactosaminyltransferase activity"/>
    <property type="evidence" value="ECO:0000318"/>
    <property type="project" value="GO_Central"/>
</dbReference>